<comment type="caution">
    <text evidence="3">The sequence shown here is derived from an EMBL/GenBank/DDBJ whole genome shotgun (WGS) entry which is preliminary data.</text>
</comment>
<sequence length="117" mass="13029">MEELSHRKLLARIHLRRNAGASAPVIIFGLLALVAIFGVTFANATRQGRSASKRPANSVNHASSRHQHLTQIKMWNMIPTKASSHLKRMPMCSCQHSNPPPPQSMFFLIPIQQVSKP</sequence>
<feature type="transmembrane region" description="Helical" evidence="2">
    <location>
        <begin position="21"/>
        <end position="42"/>
    </location>
</feature>
<evidence type="ECO:0000313" key="4">
    <source>
        <dbReference type="Proteomes" id="UP000747399"/>
    </source>
</evidence>
<accession>A0A8J4F0X8</accession>
<dbReference type="Proteomes" id="UP000747399">
    <property type="component" value="Unassembled WGS sequence"/>
</dbReference>
<feature type="region of interest" description="Disordered" evidence="1">
    <location>
        <begin position="47"/>
        <end position="67"/>
    </location>
</feature>
<reference evidence="3" key="1">
    <citation type="journal article" date="2021" name="Proc. Natl. Acad. Sci. U.S.A.">
        <title>Three genomes in the algal genus Volvox reveal the fate of a haploid sex-determining region after a transition to homothallism.</title>
        <authorList>
            <person name="Yamamoto K."/>
            <person name="Hamaji T."/>
            <person name="Kawai-Toyooka H."/>
            <person name="Matsuzaki R."/>
            <person name="Takahashi F."/>
            <person name="Nishimura Y."/>
            <person name="Kawachi M."/>
            <person name="Noguchi H."/>
            <person name="Minakuchi Y."/>
            <person name="Umen J.G."/>
            <person name="Toyoda A."/>
            <person name="Nozaki H."/>
        </authorList>
    </citation>
    <scope>NUCLEOTIDE SEQUENCE</scope>
    <source>
        <strain evidence="3">NIES-3780</strain>
    </source>
</reference>
<keyword evidence="4" id="KW-1185">Reference proteome</keyword>
<feature type="compositionally biased region" description="Polar residues" evidence="1">
    <location>
        <begin position="47"/>
        <end position="62"/>
    </location>
</feature>
<proteinExistence type="predicted"/>
<protein>
    <submittedName>
        <fullName evidence="3">Uncharacterized protein</fullName>
    </submittedName>
</protein>
<keyword evidence="2" id="KW-1133">Transmembrane helix</keyword>
<evidence type="ECO:0000313" key="3">
    <source>
        <dbReference type="EMBL" id="GIL51948.1"/>
    </source>
</evidence>
<keyword evidence="2" id="KW-0472">Membrane</keyword>
<name>A0A8J4F0X8_9CHLO</name>
<dbReference type="EMBL" id="BNCO01000012">
    <property type="protein sequence ID" value="GIL51948.1"/>
    <property type="molecule type" value="Genomic_DNA"/>
</dbReference>
<gene>
    <name evidence="3" type="ORF">Vafri_7928</name>
</gene>
<dbReference type="AlphaFoldDB" id="A0A8J4F0X8"/>
<evidence type="ECO:0000256" key="1">
    <source>
        <dbReference type="SAM" id="MobiDB-lite"/>
    </source>
</evidence>
<keyword evidence="2" id="KW-0812">Transmembrane</keyword>
<evidence type="ECO:0000256" key="2">
    <source>
        <dbReference type="SAM" id="Phobius"/>
    </source>
</evidence>
<organism evidence="3 4">
    <name type="scientific">Volvox africanus</name>
    <dbReference type="NCBI Taxonomy" id="51714"/>
    <lineage>
        <taxon>Eukaryota</taxon>
        <taxon>Viridiplantae</taxon>
        <taxon>Chlorophyta</taxon>
        <taxon>core chlorophytes</taxon>
        <taxon>Chlorophyceae</taxon>
        <taxon>CS clade</taxon>
        <taxon>Chlamydomonadales</taxon>
        <taxon>Volvocaceae</taxon>
        <taxon>Volvox</taxon>
    </lineage>
</organism>